<reference evidence="2" key="1">
    <citation type="submission" date="2023-06" db="EMBL/GenBank/DDBJ databases">
        <title>Genome-scale phylogeny and comparative genomics of the fungal order Sordariales.</title>
        <authorList>
            <consortium name="Lawrence Berkeley National Laboratory"/>
            <person name="Hensen N."/>
            <person name="Bonometti L."/>
            <person name="Westerberg I."/>
            <person name="Brannstrom I.O."/>
            <person name="Guillou S."/>
            <person name="Cros-Aarteil S."/>
            <person name="Calhoun S."/>
            <person name="Haridas S."/>
            <person name="Kuo A."/>
            <person name="Mondo S."/>
            <person name="Pangilinan J."/>
            <person name="Riley R."/>
            <person name="Labutti K."/>
            <person name="Andreopoulos B."/>
            <person name="Lipzen A."/>
            <person name="Chen C."/>
            <person name="Yanf M."/>
            <person name="Daum C."/>
            <person name="Ng V."/>
            <person name="Clum A."/>
            <person name="Steindorff A."/>
            <person name="Ohm R."/>
            <person name="Martin F."/>
            <person name="Silar P."/>
            <person name="Natvig D."/>
            <person name="Lalanne C."/>
            <person name="Gautier V."/>
            <person name="Ament-Velasquez S.L."/>
            <person name="Kruys A."/>
            <person name="Hutchinson M.I."/>
            <person name="Powell A.J."/>
            <person name="Barry K."/>
            <person name="Miller A.N."/>
            <person name="Grigoriev I.V."/>
            <person name="Debuchy R."/>
            <person name="Gladieux P."/>
            <person name="Thoren M.H."/>
            <person name="Johannesson H."/>
        </authorList>
    </citation>
    <scope>NUCLEOTIDE SEQUENCE</scope>
    <source>
        <strain evidence="2">SMH4607-1</strain>
    </source>
</reference>
<feature type="chain" id="PRO_5041201420" description="Secreted protein" evidence="1">
    <location>
        <begin position="22"/>
        <end position="184"/>
    </location>
</feature>
<dbReference type="Proteomes" id="UP001172102">
    <property type="component" value="Unassembled WGS sequence"/>
</dbReference>
<comment type="caution">
    <text evidence="2">The sequence shown here is derived from an EMBL/GenBank/DDBJ whole genome shotgun (WGS) entry which is preliminary data.</text>
</comment>
<protein>
    <recommendedName>
        <fullName evidence="4">Secreted protein</fullName>
    </recommendedName>
</protein>
<evidence type="ECO:0008006" key="4">
    <source>
        <dbReference type="Google" id="ProtNLM"/>
    </source>
</evidence>
<keyword evidence="3" id="KW-1185">Reference proteome</keyword>
<name>A0AA40B187_9PEZI</name>
<organism evidence="2 3">
    <name type="scientific">Lasiosphaeris hirsuta</name>
    <dbReference type="NCBI Taxonomy" id="260670"/>
    <lineage>
        <taxon>Eukaryota</taxon>
        <taxon>Fungi</taxon>
        <taxon>Dikarya</taxon>
        <taxon>Ascomycota</taxon>
        <taxon>Pezizomycotina</taxon>
        <taxon>Sordariomycetes</taxon>
        <taxon>Sordariomycetidae</taxon>
        <taxon>Sordariales</taxon>
        <taxon>Lasiosphaeriaceae</taxon>
        <taxon>Lasiosphaeris</taxon>
    </lineage>
</organism>
<evidence type="ECO:0000313" key="3">
    <source>
        <dbReference type="Proteomes" id="UP001172102"/>
    </source>
</evidence>
<sequence length="184" mass="19127">MIAPALSLLTLLALHAAGGAAAPASTAIMLPEGLPDGHYEGDGSIDPATGFSRYTYVGPIDYEAVANYTAAIAAASTTSTDALVRRATVNCNGRSAGDSTGSVQNAFASNWDGKDFSGKWAKTTQGSSQAYACNYGGKQTIHKNDYLSNMGSVNSVCGSSNSGWFEHPEWKLNYGRDNINAGIC</sequence>
<keyword evidence="1" id="KW-0732">Signal</keyword>
<evidence type="ECO:0000256" key="1">
    <source>
        <dbReference type="SAM" id="SignalP"/>
    </source>
</evidence>
<evidence type="ECO:0000313" key="2">
    <source>
        <dbReference type="EMBL" id="KAK0725832.1"/>
    </source>
</evidence>
<proteinExistence type="predicted"/>
<dbReference type="EMBL" id="JAUKUA010000002">
    <property type="protein sequence ID" value="KAK0725832.1"/>
    <property type="molecule type" value="Genomic_DNA"/>
</dbReference>
<feature type="signal peptide" evidence="1">
    <location>
        <begin position="1"/>
        <end position="21"/>
    </location>
</feature>
<accession>A0AA40B187</accession>
<gene>
    <name evidence="2" type="ORF">B0H67DRAFT_642202</name>
</gene>
<dbReference type="AlphaFoldDB" id="A0AA40B187"/>